<name>A0ABC8KRJ3_ERUVS</name>
<dbReference type="EMBL" id="CAKOAT010244043">
    <property type="protein sequence ID" value="CAH8358272.1"/>
    <property type="molecule type" value="Genomic_DNA"/>
</dbReference>
<gene>
    <name evidence="2" type="ORF">ERUC_LOCUS24028</name>
</gene>
<proteinExistence type="predicted"/>
<dbReference type="AlphaFoldDB" id="A0ABC8KRJ3"/>
<sequence>MATRHETENSHSPSPLSLKLIGEPSRPSAFRSNGSASCSDLSKGNSAIQAM</sequence>
<evidence type="ECO:0000313" key="3">
    <source>
        <dbReference type="Proteomes" id="UP001642260"/>
    </source>
</evidence>
<evidence type="ECO:0000256" key="1">
    <source>
        <dbReference type="SAM" id="MobiDB-lite"/>
    </source>
</evidence>
<keyword evidence="3" id="KW-1185">Reference proteome</keyword>
<reference evidence="2 3" key="1">
    <citation type="submission" date="2022-03" db="EMBL/GenBank/DDBJ databases">
        <authorList>
            <person name="Macdonald S."/>
            <person name="Ahmed S."/>
            <person name="Newling K."/>
        </authorList>
    </citation>
    <scope>NUCLEOTIDE SEQUENCE [LARGE SCALE GENOMIC DNA]</scope>
</reference>
<evidence type="ECO:0000313" key="2">
    <source>
        <dbReference type="EMBL" id="CAH8358272.1"/>
    </source>
</evidence>
<feature type="compositionally biased region" description="Polar residues" evidence="1">
    <location>
        <begin position="30"/>
        <end position="51"/>
    </location>
</feature>
<organism evidence="2 3">
    <name type="scientific">Eruca vesicaria subsp. sativa</name>
    <name type="common">Garden rocket</name>
    <name type="synonym">Eruca sativa</name>
    <dbReference type="NCBI Taxonomy" id="29727"/>
    <lineage>
        <taxon>Eukaryota</taxon>
        <taxon>Viridiplantae</taxon>
        <taxon>Streptophyta</taxon>
        <taxon>Embryophyta</taxon>
        <taxon>Tracheophyta</taxon>
        <taxon>Spermatophyta</taxon>
        <taxon>Magnoliopsida</taxon>
        <taxon>eudicotyledons</taxon>
        <taxon>Gunneridae</taxon>
        <taxon>Pentapetalae</taxon>
        <taxon>rosids</taxon>
        <taxon>malvids</taxon>
        <taxon>Brassicales</taxon>
        <taxon>Brassicaceae</taxon>
        <taxon>Brassiceae</taxon>
        <taxon>Eruca</taxon>
    </lineage>
</organism>
<feature type="region of interest" description="Disordered" evidence="1">
    <location>
        <begin position="1"/>
        <end position="51"/>
    </location>
</feature>
<dbReference type="Proteomes" id="UP001642260">
    <property type="component" value="Unassembled WGS sequence"/>
</dbReference>
<comment type="caution">
    <text evidence="2">The sequence shown here is derived from an EMBL/GenBank/DDBJ whole genome shotgun (WGS) entry which is preliminary data.</text>
</comment>
<protein>
    <submittedName>
        <fullName evidence="2">Uncharacterized protein</fullName>
    </submittedName>
</protein>
<accession>A0ABC8KRJ3</accession>